<accession>S5ZC68</accession>
<dbReference type="PANTHER" id="PTHR23531">
    <property type="entry name" value="QUINOLENE RESISTANCE PROTEIN NORA"/>
    <property type="match status" value="1"/>
</dbReference>
<dbReference type="HOGENOM" id="CLU_001265_10_13_9"/>
<sequence>MSQSETLWSKNFISLFLCNFFLFTNYYFLLVTMPIYAIHDLRVDESLSGLVSAVFLAAAIVVRFAAGPFVGRYGKLAMLKWSIVIFIVSSVLYLFSHTLISLLAVRFLHGLGFGIATMVAGAITADIIPPSRQGEGMGYFVLSSNLSMVAGPFLGLFSLEHLGAFLMLAAALACAAIAFFSSLSIRLPAQLKQPPSNQQVRLSPKHMVEVSVLPLALIGALFALAYAPVLSFVSVYAQELELGESGNLFFVIYAAILLLSRPFTGRWFDAHGPKALMAFCTASFAIGLVLLSIAKTAGIFLLSAALIGMGWGNLFPVLQTMAIQSAPLARSSSSLGTFLSIFDIGISAGSFLTGVLMASFGFRALYMVDAWFLFVVFIVYFAIIGKKRQKEPYSAQRQRA</sequence>
<keyword evidence="2" id="KW-0813">Transport</keyword>
<feature type="transmembrane region" description="Helical" evidence="6">
    <location>
        <begin position="299"/>
        <end position="323"/>
    </location>
</feature>
<feature type="transmembrane region" description="Helical" evidence="6">
    <location>
        <begin position="12"/>
        <end position="35"/>
    </location>
</feature>
<evidence type="ECO:0000256" key="3">
    <source>
        <dbReference type="ARBA" id="ARBA00022692"/>
    </source>
</evidence>
<feature type="transmembrane region" description="Helical" evidence="6">
    <location>
        <begin position="47"/>
        <end position="66"/>
    </location>
</feature>
<feature type="transmembrane region" description="Helical" evidence="6">
    <location>
        <begin position="245"/>
        <end position="263"/>
    </location>
</feature>
<reference evidence="8 9" key="1">
    <citation type="journal article" date="2014" name="Genome Announc.">
        <title>Complete Genome Sequence of the Thermophilic Polychlorinated Biphenyl Degrader Geobacillus sp. Strain JF8 (NBRC 109937).</title>
        <authorList>
            <person name="Shintani M."/>
            <person name="Ohtsubo Y."/>
            <person name="Fukuda K."/>
            <person name="Hosoyama A."/>
            <person name="Ohji S."/>
            <person name="Yamazoe A."/>
            <person name="Fujita N."/>
            <person name="Nagata Y."/>
            <person name="Tsuda M."/>
            <person name="Hatta T."/>
            <person name="Kimbara K."/>
        </authorList>
    </citation>
    <scope>NUCLEOTIDE SEQUENCE [LARGE SCALE GENOMIC DNA]</scope>
    <source>
        <strain evidence="8 9">JF8</strain>
    </source>
</reference>
<feature type="transmembrane region" description="Helical" evidence="6">
    <location>
        <begin position="335"/>
        <end position="358"/>
    </location>
</feature>
<evidence type="ECO:0000259" key="7">
    <source>
        <dbReference type="PROSITE" id="PS50850"/>
    </source>
</evidence>
<keyword evidence="5 6" id="KW-0472">Membrane</keyword>
<dbReference type="RefSeq" id="WP_020959580.1">
    <property type="nucleotide sequence ID" value="NC_022080.4"/>
</dbReference>
<dbReference type="InterPro" id="IPR036259">
    <property type="entry name" value="MFS_trans_sf"/>
</dbReference>
<feature type="transmembrane region" description="Helical" evidence="6">
    <location>
        <begin position="210"/>
        <end position="233"/>
    </location>
</feature>
<keyword evidence="3 6" id="KW-0812">Transmembrane</keyword>
<comment type="subcellular location">
    <subcellularLocation>
        <location evidence="1">Cell membrane</location>
        <topology evidence="1">Multi-pass membrane protein</topology>
    </subcellularLocation>
</comment>
<evidence type="ECO:0000313" key="9">
    <source>
        <dbReference type="Proteomes" id="UP000015500"/>
    </source>
</evidence>
<dbReference type="Gene3D" id="1.20.1250.20">
    <property type="entry name" value="MFS general substrate transporter like domains"/>
    <property type="match status" value="2"/>
</dbReference>
<dbReference type="OrthoDB" id="9814001at2"/>
<feature type="transmembrane region" description="Helical" evidence="6">
    <location>
        <begin position="275"/>
        <end position="293"/>
    </location>
</feature>
<dbReference type="SUPFAM" id="SSF103473">
    <property type="entry name" value="MFS general substrate transporter"/>
    <property type="match status" value="1"/>
</dbReference>
<dbReference type="AlphaFoldDB" id="S5ZC68"/>
<dbReference type="Proteomes" id="UP000015500">
    <property type="component" value="Chromosome"/>
</dbReference>
<evidence type="ECO:0000256" key="4">
    <source>
        <dbReference type="ARBA" id="ARBA00022989"/>
    </source>
</evidence>
<feature type="transmembrane region" description="Helical" evidence="6">
    <location>
        <begin position="140"/>
        <end position="159"/>
    </location>
</feature>
<dbReference type="STRING" id="1921421.M493_07425"/>
<evidence type="ECO:0000256" key="2">
    <source>
        <dbReference type="ARBA" id="ARBA00022448"/>
    </source>
</evidence>
<dbReference type="InterPro" id="IPR011701">
    <property type="entry name" value="MFS"/>
</dbReference>
<evidence type="ECO:0000256" key="6">
    <source>
        <dbReference type="SAM" id="Phobius"/>
    </source>
</evidence>
<feature type="transmembrane region" description="Helical" evidence="6">
    <location>
        <begin position="364"/>
        <end position="384"/>
    </location>
</feature>
<keyword evidence="4 6" id="KW-1133">Transmembrane helix</keyword>
<organism evidence="8 9">
    <name type="scientific">Geobacillus genomosp. 3</name>
    <dbReference type="NCBI Taxonomy" id="1921421"/>
    <lineage>
        <taxon>Bacteria</taxon>
        <taxon>Bacillati</taxon>
        <taxon>Bacillota</taxon>
        <taxon>Bacilli</taxon>
        <taxon>Bacillales</taxon>
        <taxon>Anoxybacillaceae</taxon>
        <taxon>Geobacillus</taxon>
    </lineage>
</organism>
<dbReference type="PROSITE" id="PS50850">
    <property type="entry name" value="MFS"/>
    <property type="match status" value="1"/>
</dbReference>
<keyword evidence="9" id="KW-1185">Reference proteome</keyword>
<dbReference type="CDD" id="cd17489">
    <property type="entry name" value="MFS_YfcJ_like"/>
    <property type="match status" value="1"/>
</dbReference>
<proteinExistence type="predicted"/>
<dbReference type="KEGG" id="gjf:M493_07425"/>
<dbReference type="PANTHER" id="PTHR23531:SF2">
    <property type="entry name" value="PERMEASE"/>
    <property type="match status" value="1"/>
</dbReference>
<dbReference type="GO" id="GO:0005886">
    <property type="term" value="C:plasma membrane"/>
    <property type="evidence" value="ECO:0007669"/>
    <property type="project" value="UniProtKB-SubCell"/>
</dbReference>
<dbReference type="PATRIC" id="fig|1345697.3.peg.1403"/>
<dbReference type="Pfam" id="PF07690">
    <property type="entry name" value="MFS_1"/>
    <property type="match status" value="1"/>
</dbReference>
<feature type="transmembrane region" description="Helical" evidence="6">
    <location>
        <begin position="78"/>
        <end position="95"/>
    </location>
</feature>
<dbReference type="EMBL" id="CP006254">
    <property type="protein sequence ID" value="AGT31770.1"/>
    <property type="molecule type" value="Genomic_DNA"/>
</dbReference>
<evidence type="ECO:0000313" key="8">
    <source>
        <dbReference type="EMBL" id="AGT31770.1"/>
    </source>
</evidence>
<gene>
    <name evidence="8" type="ORF">M493_07425</name>
</gene>
<feature type="domain" description="Major facilitator superfamily (MFS) profile" evidence="7">
    <location>
        <begin position="11"/>
        <end position="388"/>
    </location>
</feature>
<evidence type="ECO:0000256" key="1">
    <source>
        <dbReference type="ARBA" id="ARBA00004651"/>
    </source>
</evidence>
<dbReference type="InterPro" id="IPR052714">
    <property type="entry name" value="MFS_Exporter"/>
</dbReference>
<dbReference type="InterPro" id="IPR020846">
    <property type="entry name" value="MFS_dom"/>
</dbReference>
<feature type="transmembrane region" description="Helical" evidence="6">
    <location>
        <begin position="165"/>
        <end position="189"/>
    </location>
</feature>
<dbReference type="GO" id="GO:0022857">
    <property type="term" value="F:transmembrane transporter activity"/>
    <property type="evidence" value="ECO:0007669"/>
    <property type="project" value="InterPro"/>
</dbReference>
<protein>
    <submittedName>
        <fullName evidence="8">MFS transporter</fullName>
    </submittedName>
</protein>
<name>S5ZC68_GEOG3</name>
<evidence type="ECO:0000256" key="5">
    <source>
        <dbReference type="ARBA" id="ARBA00023136"/>
    </source>
</evidence>